<dbReference type="AlphaFoldDB" id="A0A7N9CPK7"/>
<proteinExistence type="predicted"/>
<reference evidence="1" key="3">
    <citation type="submission" date="2025-09" db="UniProtKB">
        <authorList>
            <consortium name="Ensembl"/>
        </authorList>
    </citation>
    <scope>IDENTIFICATION</scope>
</reference>
<reference evidence="1 2" key="1">
    <citation type="submission" date="2013-03" db="EMBL/GenBank/DDBJ databases">
        <authorList>
            <person name="Warren W."/>
            <person name="Wilson R.K."/>
        </authorList>
    </citation>
    <scope>NUCLEOTIDE SEQUENCE</scope>
</reference>
<accession>A0A7N9CPK7</accession>
<name>A0A7N9CPK7_MACFA</name>
<reference evidence="1" key="2">
    <citation type="submission" date="2025-08" db="UniProtKB">
        <authorList>
            <consortium name="Ensembl"/>
        </authorList>
    </citation>
    <scope>IDENTIFICATION</scope>
</reference>
<evidence type="ECO:0000313" key="2">
    <source>
        <dbReference type="Proteomes" id="UP000233100"/>
    </source>
</evidence>
<dbReference type="PRINTS" id="PR02045">
    <property type="entry name" value="F138DOMAIN"/>
</dbReference>
<sequence>GRGADSSLSETNITQPQTFFFFFFETESRSVAQAGVQWRNLGSLQAPPPRFTPFSCLSLPSGWDYRCPPPRPASFLYFLIETGFHHVSQDGLDLLTS</sequence>
<dbReference type="GeneTree" id="ENSGT00940000165497"/>
<protein>
    <submittedName>
        <fullName evidence="1">Uncharacterized protein</fullName>
    </submittedName>
</protein>
<dbReference type="PANTHER" id="PTHR46254:SF7">
    <property type="entry name" value="PI4-KINASE N-TERMINAL DOMAIN-CONTAINING PROTEIN"/>
    <property type="match status" value="1"/>
</dbReference>
<organism evidence="1 2">
    <name type="scientific">Macaca fascicularis</name>
    <name type="common">Crab-eating macaque</name>
    <name type="synonym">Cynomolgus monkey</name>
    <dbReference type="NCBI Taxonomy" id="9541"/>
    <lineage>
        <taxon>Eukaryota</taxon>
        <taxon>Metazoa</taxon>
        <taxon>Chordata</taxon>
        <taxon>Craniata</taxon>
        <taxon>Vertebrata</taxon>
        <taxon>Euteleostomi</taxon>
        <taxon>Mammalia</taxon>
        <taxon>Eutheria</taxon>
        <taxon>Euarchontoglires</taxon>
        <taxon>Primates</taxon>
        <taxon>Haplorrhini</taxon>
        <taxon>Catarrhini</taxon>
        <taxon>Cercopithecidae</taxon>
        <taxon>Cercopithecinae</taxon>
        <taxon>Macaca</taxon>
    </lineage>
</organism>
<keyword evidence="2" id="KW-1185">Reference proteome</keyword>
<dbReference type="PANTHER" id="PTHR46254">
    <property type="entry name" value="PROTEIN GVQW1-RELATED"/>
    <property type="match status" value="1"/>
</dbReference>
<evidence type="ECO:0000313" key="1">
    <source>
        <dbReference type="Ensembl" id="ENSMFAP00000054767.1"/>
    </source>
</evidence>
<dbReference type="Ensembl" id="ENSMFAT00000074494.1">
    <property type="protein sequence ID" value="ENSMFAP00000054767.1"/>
    <property type="gene ID" value="ENSMFAG00000056542.1"/>
</dbReference>
<dbReference type="Proteomes" id="UP000233100">
    <property type="component" value="Chromosome 18"/>
</dbReference>